<feature type="transmembrane region" description="Helical" evidence="8">
    <location>
        <begin position="228"/>
        <end position="250"/>
    </location>
</feature>
<feature type="binding site" evidence="7">
    <location>
        <position position="232"/>
    </location>
    <ligand>
        <name>Mg(2+)</name>
        <dbReference type="ChEBI" id="CHEBI:18420"/>
    </ligand>
</feature>
<name>A0A0F5ITV7_9BACT</name>
<keyword evidence="6 8" id="KW-0472">Membrane</keyword>
<feature type="transmembrane region" description="Helical" evidence="8">
    <location>
        <begin position="50"/>
        <end position="73"/>
    </location>
</feature>
<dbReference type="PANTHER" id="PTHR22926:SF3">
    <property type="entry name" value="UNDECAPRENYL-PHOSPHATE ALPHA-N-ACETYLGLUCOSAMINYL 1-PHOSPHATE TRANSFERASE"/>
    <property type="match status" value="1"/>
</dbReference>
<feature type="transmembrane region" description="Helical" evidence="8">
    <location>
        <begin position="116"/>
        <end position="134"/>
    </location>
</feature>
<evidence type="ECO:0000256" key="7">
    <source>
        <dbReference type="PIRSR" id="PIRSR600715-1"/>
    </source>
</evidence>
<protein>
    <recommendedName>
        <fullName evidence="11">Undecaprenyl/decaprenyl-phosphate alpha-N-acetylglucosaminyl 1-phosphate transferase</fullName>
    </recommendedName>
</protein>
<feature type="transmembrane region" description="Helical" evidence="8">
    <location>
        <begin position="6"/>
        <end position="29"/>
    </location>
</feature>
<dbReference type="AlphaFoldDB" id="A0A0F5ITV7"/>
<keyword evidence="4 8" id="KW-0812">Transmembrane</keyword>
<dbReference type="EMBL" id="AQHV01000021">
    <property type="protein sequence ID" value="KKB48943.1"/>
    <property type="molecule type" value="Genomic_DNA"/>
</dbReference>
<evidence type="ECO:0000313" key="10">
    <source>
        <dbReference type="Proteomes" id="UP000033047"/>
    </source>
</evidence>
<reference evidence="9 10" key="1">
    <citation type="submission" date="2013-04" db="EMBL/GenBank/DDBJ databases">
        <title>The Genome Sequence of Parabacteroides goldsteinii DSM 19448.</title>
        <authorList>
            <consortium name="The Broad Institute Genomics Platform"/>
            <person name="Earl A."/>
            <person name="Ward D."/>
            <person name="Feldgarden M."/>
            <person name="Gevers D."/>
            <person name="Martens E."/>
            <person name="Sakamoto M."/>
            <person name="Benno Y."/>
            <person name="Song Y."/>
            <person name="Liu C."/>
            <person name="Lee J."/>
            <person name="Bolanos M."/>
            <person name="Vaisanen M.L."/>
            <person name="Finegold S.M."/>
            <person name="Walker B."/>
            <person name="Young S."/>
            <person name="Zeng Q."/>
            <person name="Gargeya S."/>
            <person name="Fitzgerald M."/>
            <person name="Haas B."/>
            <person name="Abouelleil A."/>
            <person name="Allen A.W."/>
            <person name="Alvarado L."/>
            <person name="Arachchi H.M."/>
            <person name="Berlin A.M."/>
            <person name="Chapman S.B."/>
            <person name="Gainer-Dewar J."/>
            <person name="Goldberg J."/>
            <person name="Griggs A."/>
            <person name="Gujja S."/>
            <person name="Hansen M."/>
            <person name="Howarth C."/>
            <person name="Imamovic A."/>
            <person name="Ireland A."/>
            <person name="Larimer J."/>
            <person name="McCowan C."/>
            <person name="Murphy C."/>
            <person name="Pearson M."/>
            <person name="Poon T.W."/>
            <person name="Priest M."/>
            <person name="Roberts A."/>
            <person name="Saif S."/>
            <person name="Shea T."/>
            <person name="Sisk P."/>
            <person name="Sykes S."/>
            <person name="Wortman J."/>
            <person name="Nusbaum C."/>
            <person name="Birren B."/>
        </authorList>
    </citation>
    <scope>NUCLEOTIDE SEQUENCE [LARGE SCALE GENOMIC DNA]</scope>
    <source>
        <strain evidence="9 10">DSM 19448</strain>
    </source>
</reference>
<evidence type="ECO:0000256" key="2">
    <source>
        <dbReference type="ARBA" id="ARBA00022475"/>
    </source>
</evidence>
<evidence type="ECO:0000256" key="8">
    <source>
        <dbReference type="SAM" id="Phobius"/>
    </source>
</evidence>
<dbReference type="GO" id="GO:0046872">
    <property type="term" value="F:metal ion binding"/>
    <property type="evidence" value="ECO:0007669"/>
    <property type="project" value="UniProtKB-KW"/>
</dbReference>
<comment type="subcellular location">
    <subcellularLocation>
        <location evidence="1">Cell membrane</location>
        <topology evidence="1">Multi-pass membrane protein</topology>
    </subcellularLocation>
</comment>
<dbReference type="HOGENOM" id="CLU_023982_1_1_10"/>
<dbReference type="GO" id="GO:0016780">
    <property type="term" value="F:phosphotransferase activity, for other substituted phosphate groups"/>
    <property type="evidence" value="ECO:0007669"/>
    <property type="project" value="InterPro"/>
</dbReference>
<evidence type="ECO:0000256" key="3">
    <source>
        <dbReference type="ARBA" id="ARBA00022679"/>
    </source>
</evidence>
<evidence type="ECO:0000256" key="1">
    <source>
        <dbReference type="ARBA" id="ARBA00004651"/>
    </source>
</evidence>
<dbReference type="Pfam" id="PF00953">
    <property type="entry name" value="Glycos_transf_4"/>
    <property type="match status" value="1"/>
</dbReference>
<feature type="transmembrane region" description="Helical" evidence="8">
    <location>
        <begin position="175"/>
        <end position="193"/>
    </location>
</feature>
<dbReference type="InterPro" id="IPR018480">
    <property type="entry name" value="PNAcMuramoyl-5peptid_Trfase_CS"/>
</dbReference>
<dbReference type="CDD" id="cd06853">
    <property type="entry name" value="GT_WecA_like"/>
    <property type="match status" value="1"/>
</dbReference>
<comment type="cofactor">
    <cofactor evidence="7">
        <name>Mg(2+)</name>
        <dbReference type="ChEBI" id="CHEBI:18420"/>
    </cofactor>
</comment>
<feature type="binding site" evidence="7">
    <location>
        <position position="167"/>
    </location>
    <ligand>
        <name>Mg(2+)</name>
        <dbReference type="ChEBI" id="CHEBI:18420"/>
    </ligand>
</feature>
<feature type="transmembrane region" description="Helical" evidence="8">
    <location>
        <begin position="314"/>
        <end position="333"/>
    </location>
</feature>
<feature type="transmembrane region" description="Helical" evidence="8">
    <location>
        <begin position="339"/>
        <end position="356"/>
    </location>
</feature>
<feature type="transmembrane region" description="Helical" evidence="8">
    <location>
        <begin position="262"/>
        <end position="283"/>
    </location>
</feature>
<keyword evidence="7" id="KW-0460">Magnesium</keyword>
<feature type="transmembrane region" description="Helical" evidence="8">
    <location>
        <begin position="199"/>
        <end position="216"/>
    </location>
</feature>
<dbReference type="GO" id="GO:0071555">
    <property type="term" value="P:cell wall organization"/>
    <property type="evidence" value="ECO:0007669"/>
    <property type="project" value="TreeGrafter"/>
</dbReference>
<keyword evidence="2" id="KW-1003">Cell membrane</keyword>
<dbReference type="STRING" id="927665.HMPREF1535_04172"/>
<dbReference type="PANTHER" id="PTHR22926">
    <property type="entry name" value="PHOSPHO-N-ACETYLMURAMOYL-PENTAPEPTIDE-TRANSFERASE"/>
    <property type="match status" value="1"/>
</dbReference>
<comment type="caution">
    <text evidence="9">The sequence shown here is derived from an EMBL/GenBank/DDBJ whole genome shotgun (WGS) entry which is preliminary data.</text>
</comment>
<dbReference type="GO" id="GO:0009103">
    <property type="term" value="P:lipopolysaccharide biosynthetic process"/>
    <property type="evidence" value="ECO:0007669"/>
    <property type="project" value="TreeGrafter"/>
</dbReference>
<sequence length="365" mass="40879">MAYLLTTLSLVLSILLSALIIPRILVVAYRKKLFDIPNERKVHDGIIPRLGGISFVPTILFSLSFVTGLRYLIGFEIAENRLHFIIPEFFFLICGLTLLYLSGIKDDLVGLRYRTKFFIQILAASMFPLAGLWINNLYGLAGIHELSPYIGIPLTILMTVFIINAINLIDGIDGLASGLSIIALSVLGSLYLYYSQWVYAMFAFSALGTLLPFFYYNVFGKADRCTKIFMGDTGSLTLGYMLAFLTISYATVNPQIHPYFEGAIIVAFAPLIVPAFDVFRVMLIRARNHKPLFIADRNHIHHKCLDAGLTCKKAVVCILGLACVLCVLNMALINTINNNLILFLDILLWSVLIGWLNKSIKRFNY</sequence>
<keyword evidence="7" id="KW-0479">Metal-binding</keyword>
<gene>
    <name evidence="9" type="ORF">HMPREF1535_04172</name>
</gene>
<dbReference type="PATRIC" id="fig|927665.4.peg.4286"/>
<keyword evidence="3" id="KW-0808">Transferase</keyword>
<feature type="transmembrane region" description="Helical" evidence="8">
    <location>
        <begin position="146"/>
        <end position="168"/>
    </location>
</feature>
<evidence type="ECO:0000256" key="5">
    <source>
        <dbReference type="ARBA" id="ARBA00022989"/>
    </source>
</evidence>
<dbReference type="Proteomes" id="UP000033047">
    <property type="component" value="Unassembled WGS sequence"/>
</dbReference>
<dbReference type="InterPro" id="IPR000715">
    <property type="entry name" value="Glycosyl_transferase_4"/>
</dbReference>
<feature type="transmembrane region" description="Helical" evidence="8">
    <location>
        <begin position="85"/>
        <end position="104"/>
    </location>
</feature>
<keyword evidence="5 8" id="KW-1133">Transmembrane helix</keyword>
<accession>A0A0F5ITV7</accession>
<evidence type="ECO:0000256" key="4">
    <source>
        <dbReference type="ARBA" id="ARBA00022692"/>
    </source>
</evidence>
<evidence type="ECO:0000313" key="9">
    <source>
        <dbReference type="EMBL" id="KKB48943.1"/>
    </source>
</evidence>
<evidence type="ECO:0000256" key="6">
    <source>
        <dbReference type="ARBA" id="ARBA00023136"/>
    </source>
</evidence>
<organism evidence="9 10">
    <name type="scientific">Parabacteroides goldsteinii DSM 19448 = WAL 12034</name>
    <dbReference type="NCBI Taxonomy" id="927665"/>
    <lineage>
        <taxon>Bacteria</taxon>
        <taxon>Pseudomonadati</taxon>
        <taxon>Bacteroidota</taxon>
        <taxon>Bacteroidia</taxon>
        <taxon>Bacteroidales</taxon>
        <taxon>Tannerellaceae</taxon>
        <taxon>Parabacteroides</taxon>
    </lineage>
</organism>
<dbReference type="GO" id="GO:0044038">
    <property type="term" value="P:cell wall macromolecule biosynthetic process"/>
    <property type="evidence" value="ECO:0007669"/>
    <property type="project" value="TreeGrafter"/>
</dbReference>
<proteinExistence type="predicted"/>
<evidence type="ECO:0008006" key="11">
    <source>
        <dbReference type="Google" id="ProtNLM"/>
    </source>
</evidence>
<dbReference type="RefSeq" id="WP_046147307.1">
    <property type="nucleotide sequence ID" value="NZ_KQ033913.1"/>
</dbReference>
<dbReference type="GO" id="GO:0005886">
    <property type="term" value="C:plasma membrane"/>
    <property type="evidence" value="ECO:0007669"/>
    <property type="project" value="UniProtKB-SubCell"/>
</dbReference>
<dbReference type="PROSITE" id="PS01348">
    <property type="entry name" value="MRAY_2"/>
    <property type="match status" value="1"/>
</dbReference>